<comment type="caution">
    <text evidence="9">The sequence shown here is derived from an EMBL/GenBank/DDBJ whole genome shotgun (WGS) entry which is preliminary data.</text>
</comment>
<reference evidence="9" key="1">
    <citation type="submission" date="2020-10" db="EMBL/GenBank/DDBJ databases">
        <title>Microbiome of the Black Sea water column analyzed by genome centric metagenomics.</title>
        <authorList>
            <person name="Cabello-Yeves P.J."/>
            <person name="Callieri C."/>
            <person name="Picazo A."/>
            <person name="Mehrshad M."/>
            <person name="Haro-Moreno J.M."/>
            <person name="Roda-Garcia J."/>
            <person name="Dzembekova N."/>
            <person name="Slabakova V."/>
            <person name="Slabakova N."/>
            <person name="Moncheva S."/>
            <person name="Rodriguez-Valera F."/>
        </authorList>
    </citation>
    <scope>NUCLEOTIDE SEQUENCE</scope>
    <source>
        <strain evidence="9">BS30m-G43</strain>
    </source>
</reference>
<evidence type="ECO:0000313" key="10">
    <source>
        <dbReference type="Proteomes" id="UP000705230"/>
    </source>
</evidence>
<keyword evidence="3 8" id="KW-0540">Nuclease</keyword>
<evidence type="ECO:0000256" key="4">
    <source>
        <dbReference type="ARBA" id="ARBA00022723"/>
    </source>
</evidence>
<evidence type="ECO:0000256" key="8">
    <source>
        <dbReference type="HAMAP-Rule" id="MF_00009"/>
    </source>
</evidence>
<feature type="binding site" evidence="8">
    <location>
        <position position="122"/>
    </location>
    <ligand>
        <name>Zn(2+)</name>
        <dbReference type="ChEBI" id="CHEBI:29105"/>
        <note>catalytic</note>
    </ligand>
</feature>
<keyword evidence="8" id="KW-0698">rRNA processing</keyword>
<dbReference type="EC" id="3.1.-.-" evidence="8"/>
<dbReference type="Pfam" id="PF02130">
    <property type="entry name" value="YbeY"/>
    <property type="match status" value="1"/>
</dbReference>
<dbReference type="PROSITE" id="PS01306">
    <property type="entry name" value="UPF0054"/>
    <property type="match status" value="1"/>
</dbReference>
<dbReference type="GO" id="GO:0006364">
    <property type="term" value="P:rRNA processing"/>
    <property type="evidence" value="ECO:0007669"/>
    <property type="project" value="UniProtKB-UniRule"/>
</dbReference>
<dbReference type="GO" id="GO:0005737">
    <property type="term" value="C:cytoplasm"/>
    <property type="evidence" value="ECO:0007669"/>
    <property type="project" value="UniProtKB-SubCell"/>
</dbReference>
<protein>
    <recommendedName>
        <fullName evidence="8">Endoribonuclease YbeY</fullName>
        <ecNumber evidence="8">3.1.-.-</ecNumber>
    </recommendedName>
</protein>
<dbReference type="EMBL" id="JADHSG010000006">
    <property type="protein sequence ID" value="MBL6903474.1"/>
    <property type="molecule type" value="Genomic_DNA"/>
</dbReference>
<dbReference type="GO" id="GO:0008270">
    <property type="term" value="F:zinc ion binding"/>
    <property type="evidence" value="ECO:0007669"/>
    <property type="project" value="UniProtKB-UniRule"/>
</dbReference>
<proteinExistence type="inferred from homology"/>
<comment type="cofactor">
    <cofactor evidence="8">
        <name>Zn(2+)</name>
        <dbReference type="ChEBI" id="CHEBI:29105"/>
    </cofactor>
    <text evidence="8">Binds 1 zinc ion.</text>
</comment>
<dbReference type="Gene3D" id="3.40.390.30">
    <property type="entry name" value="Metalloproteases ('zincins'), catalytic domain"/>
    <property type="match status" value="1"/>
</dbReference>
<keyword evidence="7 8" id="KW-0862">Zinc</keyword>
<evidence type="ECO:0000256" key="6">
    <source>
        <dbReference type="ARBA" id="ARBA00022801"/>
    </source>
</evidence>
<accession>A0A937SFE5</accession>
<dbReference type="PANTHER" id="PTHR46986">
    <property type="entry name" value="ENDORIBONUCLEASE YBEY, CHLOROPLASTIC"/>
    <property type="match status" value="1"/>
</dbReference>
<gene>
    <name evidence="8 9" type="primary">ybeY</name>
    <name evidence="9" type="ORF">ISR29_04655</name>
</gene>
<dbReference type="GO" id="GO:0004521">
    <property type="term" value="F:RNA endonuclease activity"/>
    <property type="evidence" value="ECO:0007669"/>
    <property type="project" value="UniProtKB-UniRule"/>
</dbReference>
<keyword evidence="5 8" id="KW-0255">Endonuclease</keyword>
<comment type="function">
    <text evidence="8">Single strand-specific metallo-endoribonuclease involved in late-stage 70S ribosome quality control and in maturation of the 3' terminus of the 16S rRNA.</text>
</comment>
<evidence type="ECO:0000256" key="3">
    <source>
        <dbReference type="ARBA" id="ARBA00022722"/>
    </source>
</evidence>
<keyword evidence="6 8" id="KW-0378">Hydrolase</keyword>
<feature type="binding site" evidence="8">
    <location>
        <position position="116"/>
    </location>
    <ligand>
        <name>Zn(2+)</name>
        <dbReference type="ChEBI" id="CHEBI:29105"/>
        <note>catalytic</note>
    </ligand>
</feature>
<dbReference type="NCBIfam" id="TIGR00043">
    <property type="entry name" value="rRNA maturation RNase YbeY"/>
    <property type="match status" value="1"/>
</dbReference>
<organism evidence="9 10">
    <name type="scientific">SAR86 cluster bacterium</name>
    <dbReference type="NCBI Taxonomy" id="2030880"/>
    <lineage>
        <taxon>Bacteria</taxon>
        <taxon>Pseudomonadati</taxon>
        <taxon>Pseudomonadota</taxon>
        <taxon>Gammaproteobacteria</taxon>
        <taxon>SAR86 cluster</taxon>
    </lineage>
</organism>
<evidence type="ECO:0000256" key="2">
    <source>
        <dbReference type="ARBA" id="ARBA00022517"/>
    </source>
</evidence>
<comment type="subcellular location">
    <subcellularLocation>
        <location evidence="8">Cytoplasm</location>
    </subcellularLocation>
</comment>
<dbReference type="SUPFAM" id="SSF55486">
    <property type="entry name" value="Metalloproteases ('zincins'), catalytic domain"/>
    <property type="match status" value="1"/>
</dbReference>
<keyword evidence="8" id="KW-0963">Cytoplasm</keyword>
<evidence type="ECO:0000256" key="7">
    <source>
        <dbReference type="ARBA" id="ARBA00022833"/>
    </source>
</evidence>
<dbReference type="InterPro" id="IPR020549">
    <property type="entry name" value="YbeY_CS"/>
</dbReference>
<dbReference type="HAMAP" id="MF_00009">
    <property type="entry name" value="Endoribonucl_YbeY"/>
    <property type="match status" value="1"/>
</dbReference>
<dbReference type="Proteomes" id="UP000705230">
    <property type="component" value="Unassembled WGS sequence"/>
</dbReference>
<feature type="binding site" evidence="8">
    <location>
        <position position="112"/>
    </location>
    <ligand>
        <name>Zn(2+)</name>
        <dbReference type="ChEBI" id="CHEBI:29105"/>
        <note>catalytic</note>
    </ligand>
</feature>
<sequence>MSVNLITRDEYPLSKSLITKLDEFLISILSSESIEDSNINVSFISSEEMRELNKQFRGIDKDTNVLSFKNQDISKEHTKVLGDIAISYPYVVNEAIVSEKDLDSHISHMFIHGILHILGYDHENESEANNMEAKEIEFLSKFNIINPYAI</sequence>
<name>A0A937SFE5_9GAMM</name>
<keyword evidence="4 8" id="KW-0479">Metal-binding</keyword>
<dbReference type="InterPro" id="IPR023091">
    <property type="entry name" value="MetalPrtase_cat_dom_sf_prd"/>
</dbReference>
<evidence type="ECO:0000313" key="9">
    <source>
        <dbReference type="EMBL" id="MBL6903474.1"/>
    </source>
</evidence>
<dbReference type="InterPro" id="IPR002036">
    <property type="entry name" value="YbeY"/>
</dbReference>
<evidence type="ECO:0000256" key="1">
    <source>
        <dbReference type="ARBA" id="ARBA00010875"/>
    </source>
</evidence>
<dbReference type="GO" id="GO:0004222">
    <property type="term" value="F:metalloendopeptidase activity"/>
    <property type="evidence" value="ECO:0007669"/>
    <property type="project" value="InterPro"/>
</dbReference>
<evidence type="ECO:0000256" key="5">
    <source>
        <dbReference type="ARBA" id="ARBA00022759"/>
    </source>
</evidence>
<dbReference type="PANTHER" id="PTHR46986:SF1">
    <property type="entry name" value="ENDORIBONUCLEASE YBEY, CHLOROPLASTIC"/>
    <property type="match status" value="1"/>
</dbReference>
<dbReference type="AlphaFoldDB" id="A0A937SFE5"/>
<keyword evidence="2 8" id="KW-0690">Ribosome biogenesis</keyword>
<comment type="similarity">
    <text evidence="1 8">Belongs to the endoribonuclease YbeY family.</text>
</comment>